<feature type="region of interest" description="Disordered" evidence="1">
    <location>
        <begin position="274"/>
        <end position="293"/>
    </location>
</feature>
<protein>
    <submittedName>
        <fullName evidence="2">Uncharacterized protein</fullName>
    </submittedName>
</protein>
<proteinExistence type="predicted"/>
<dbReference type="HOGENOM" id="CLU_510968_0_0_1"/>
<reference evidence="2 3" key="1">
    <citation type="journal article" date="2014" name="BMC Genomics">
        <title>Adaptive genomic structural variation in the grape powdery mildew pathogen, Erysiphe necator.</title>
        <authorList>
            <person name="Jones L."/>
            <person name="Riaz S."/>
            <person name="Morales-Cruz A."/>
            <person name="Amrine K.C."/>
            <person name="McGuire B."/>
            <person name="Gubler W.D."/>
            <person name="Walker M.A."/>
            <person name="Cantu D."/>
        </authorList>
    </citation>
    <scope>NUCLEOTIDE SEQUENCE [LARGE SCALE GENOMIC DNA]</scope>
    <source>
        <strain evidence="3">c</strain>
    </source>
</reference>
<evidence type="ECO:0000256" key="1">
    <source>
        <dbReference type="SAM" id="MobiDB-lite"/>
    </source>
</evidence>
<evidence type="ECO:0000313" key="3">
    <source>
        <dbReference type="Proteomes" id="UP000030854"/>
    </source>
</evidence>
<dbReference type="EMBL" id="JNVN01000282">
    <property type="protein sequence ID" value="KHJ35747.1"/>
    <property type="molecule type" value="Genomic_DNA"/>
</dbReference>
<name>A0A0B1PAN3_UNCNE</name>
<dbReference type="AlphaFoldDB" id="A0A0B1PAN3"/>
<feature type="region of interest" description="Disordered" evidence="1">
    <location>
        <begin position="105"/>
        <end position="124"/>
    </location>
</feature>
<accession>A0A0B1PAN3</accession>
<dbReference type="Proteomes" id="UP000030854">
    <property type="component" value="Unassembled WGS sequence"/>
</dbReference>
<comment type="caution">
    <text evidence="2">The sequence shown here is derived from an EMBL/GenBank/DDBJ whole genome shotgun (WGS) entry which is preliminary data.</text>
</comment>
<keyword evidence="3" id="KW-1185">Reference proteome</keyword>
<feature type="compositionally biased region" description="Basic and acidic residues" evidence="1">
    <location>
        <begin position="281"/>
        <end position="290"/>
    </location>
</feature>
<gene>
    <name evidence="2" type="ORF">EV44_g0674</name>
</gene>
<organism evidence="2 3">
    <name type="scientific">Uncinula necator</name>
    <name type="common">Grape powdery mildew</name>
    <dbReference type="NCBI Taxonomy" id="52586"/>
    <lineage>
        <taxon>Eukaryota</taxon>
        <taxon>Fungi</taxon>
        <taxon>Dikarya</taxon>
        <taxon>Ascomycota</taxon>
        <taxon>Pezizomycotina</taxon>
        <taxon>Leotiomycetes</taxon>
        <taxon>Erysiphales</taxon>
        <taxon>Erysiphaceae</taxon>
        <taxon>Erysiphe</taxon>
    </lineage>
</organism>
<sequence>MSNYKLSIYEHSLFPVNSSKLSSECPTKENNHGSRKLSNLNRNTTDLSILSKTSNDLRIKFSSEFNNSFISMNQRRTLPNKNVRLIPLKLGSTVKTSEKVSSICDDSAPSSSLATQLQSPPMSMPDDNGKPLLEKEFRSTMAGVKLLYLQGNFKRCAMRCRMLLERNKDSFHIDPSYRIYLASYLASSLEITAFVLPNYSSAKLPLYHEALSRLQSAALELDYALFCTDSILHNSTISETSSMSSSARSSVDSVFSRCSRASSIASLSSLPEEYNSASPAKESDASENRQKKVSFSLPPYGEQELSRDFEAIQSISTSSLLDSFPISTASCVSMKRKSLQPAPLNISVARSSSPLLKLKSYNLSNSAHLKFYQNLLLGFQAEFEHRIKELKRIIDEITRYSTDIQYSCESKSELIKLRRRRTEEGWPRKRFDGSRYQALCEMALNEL</sequence>
<evidence type="ECO:0000313" key="2">
    <source>
        <dbReference type="EMBL" id="KHJ35747.1"/>
    </source>
</evidence>